<accession>A0A7V9Z2R5</accession>
<dbReference type="CDD" id="cd05466">
    <property type="entry name" value="PBP2_LTTR_substrate"/>
    <property type="match status" value="1"/>
</dbReference>
<keyword evidence="3" id="KW-1185">Reference proteome</keyword>
<keyword evidence="2" id="KW-0238">DNA-binding</keyword>
<evidence type="ECO:0000259" key="1">
    <source>
        <dbReference type="Pfam" id="PF03466"/>
    </source>
</evidence>
<proteinExistence type="predicted"/>
<protein>
    <submittedName>
        <fullName evidence="2">DNA-binding transcriptional LysR family regulator</fullName>
    </submittedName>
</protein>
<reference evidence="2 3" key="1">
    <citation type="submission" date="2020-07" db="EMBL/GenBank/DDBJ databases">
        <title>Genomic Encyclopedia of Type Strains, Phase IV (KMG-IV): sequencing the most valuable type-strain genomes for metagenomic binning, comparative biology and taxonomic classification.</title>
        <authorList>
            <person name="Goeker M."/>
        </authorList>
    </citation>
    <scope>NUCLEOTIDE SEQUENCE [LARGE SCALE GENOMIC DNA]</scope>
    <source>
        <strain evidence="2 3">DSM 25220</strain>
    </source>
</reference>
<dbReference type="AlphaFoldDB" id="A0A7V9Z2R5"/>
<feature type="domain" description="LysR substrate-binding" evidence="1">
    <location>
        <begin position="2"/>
        <end position="79"/>
    </location>
</feature>
<gene>
    <name evidence="2" type="ORF">HNQ85_003322</name>
</gene>
<dbReference type="InterPro" id="IPR005119">
    <property type="entry name" value="LysR_subst-bd"/>
</dbReference>
<dbReference type="EMBL" id="JACDUU010000011">
    <property type="protein sequence ID" value="MBA2873007.1"/>
    <property type="molecule type" value="Genomic_DNA"/>
</dbReference>
<dbReference type="SUPFAM" id="SSF53850">
    <property type="entry name" value="Periplasmic binding protein-like II"/>
    <property type="match status" value="1"/>
</dbReference>
<evidence type="ECO:0000313" key="3">
    <source>
        <dbReference type="Proteomes" id="UP000580891"/>
    </source>
</evidence>
<name>A0A7V9Z2R5_9BACL</name>
<comment type="caution">
    <text evidence="2">The sequence shown here is derived from an EMBL/GenBank/DDBJ whole genome shotgun (WGS) entry which is preliminary data.</text>
</comment>
<dbReference type="Pfam" id="PF03466">
    <property type="entry name" value="LysR_substrate"/>
    <property type="match status" value="1"/>
</dbReference>
<dbReference type="Proteomes" id="UP000580891">
    <property type="component" value="Unassembled WGS sequence"/>
</dbReference>
<dbReference type="Gene3D" id="3.40.190.10">
    <property type="entry name" value="Periplasmic binding protein-like II"/>
    <property type="match status" value="2"/>
</dbReference>
<dbReference type="GO" id="GO:0003677">
    <property type="term" value="F:DNA binding"/>
    <property type="evidence" value="ECO:0007669"/>
    <property type="project" value="UniProtKB-KW"/>
</dbReference>
<evidence type="ECO:0000313" key="2">
    <source>
        <dbReference type="EMBL" id="MBA2873007.1"/>
    </source>
</evidence>
<sequence>MGCDSRKAVLEGFHQAGLQPKVHLEVPYDSLLSYTAAGYGITFIPSIQAQNMTQKGVVFKDIKNNPIRRKIYLLARSQSILELIGQHIL</sequence>
<organism evidence="2 3">
    <name type="scientific">[Anoxybacillus] calidus</name>
    <dbReference type="NCBI Taxonomy" id="575178"/>
    <lineage>
        <taxon>Bacteria</taxon>
        <taxon>Bacillati</taxon>
        <taxon>Bacillota</taxon>
        <taxon>Bacilli</taxon>
        <taxon>Bacillales</taxon>
        <taxon>Anoxybacillaceae</taxon>
        <taxon>Paranoxybacillus</taxon>
    </lineage>
</organism>